<gene>
    <name evidence="2" type="ORF">C0Q92_19500</name>
</gene>
<sequence>MIRDSRVGRAPQGRRDQLQLRVVRKDAATMTLLDSAMSGAVLTHLPEQRTDLVLRAQMEESPLTEAIRARVTETTPPSQGWGRSCRRRRARRGAKMGSFRG</sequence>
<dbReference type="EMBL" id="PKLL01000024">
    <property type="protein sequence ID" value="RZE19853.1"/>
    <property type="molecule type" value="Genomic_DNA"/>
</dbReference>
<evidence type="ECO:0000313" key="2">
    <source>
        <dbReference type="EMBL" id="RZE19853.1"/>
    </source>
</evidence>
<organism evidence="2 3">
    <name type="scientific">Streptomyces albidoflavus</name>
    <dbReference type="NCBI Taxonomy" id="1886"/>
    <lineage>
        <taxon>Bacteria</taxon>
        <taxon>Bacillati</taxon>
        <taxon>Actinomycetota</taxon>
        <taxon>Actinomycetes</taxon>
        <taxon>Kitasatosporales</taxon>
        <taxon>Streptomycetaceae</taxon>
        <taxon>Streptomyces</taxon>
        <taxon>Streptomyces albidoflavus group</taxon>
    </lineage>
</organism>
<accession>A0A8G2E0K8</accession>
<feature type="compositionally biased region" description="Basic residues" evidence="1">
    <location>
        <begin position="84"/>
        <end position="94"/>
    </location>
</feature>
<proteinExistence type="predicted"/>
<dbReference type="AlphaFoldDB" id="A0A8G2E0K8"/>
<comment type="caution">
    <text evidence="2">The sequence shown here is derived from an EMBL/GenBank/DDBJ whole genome shotgun (WGS) entry which is preliminary data.</text>
</comment>
<evidence type="ECO:0000256" key="1">
    <source>
        <dbReference type="SAM" id="MobiDB-lite"/>
    </source>
</evidence>
<evidence type="ECO:0000313" key="3">
    <source>
        <dbReference type="Proteomes" id="UP000292693"/>
    </source>
</evidence>
<reference evidence="2 3" key="1">
    <citation type="submission" date="2017-12" db="EMBL/GenBank/DDBJ databases">
        <title>Population genomics insights into the ecological differentiation and adaptive evolution in streptomycetes.</title>
        <authorList>
            <person name="Li Y."/>
            <person name="Huang Y."/>
        </authorList>
    </citation>
    <scope>NUCLEOTIDE SEQUENCE [LARGE SCALE GENOMIC DNA]</scope>
    <source>
        <strain evidence="2 3">NBRC 100770</strain>
    </source>
</reference>
<dbReference type="Proteomes" id="UP000292693">
    <property type="component" value="Unassembled WGS sequence"/>
</dbReference>
<protein>
    <submittedName>
        <fullName evidence="2">Uncharacterized protein</fullName>
    </submittedName>
</protein>
<feature type="region of interest" description="Disordered" evidence="1">
    <location>
        <begin position="72"/>
        <end position="101"/>
    </location>
</feature>
<name>A0A8G2E0K8_9ACTN</name>